<name>A0ABV2SES7_9GAMM</name>
<accession>A0ABV2SES7</accession>
<evidence type="ECO:0000313" key="2">
    <source>
        <dbReference type="Proteomes" id="UP001549366"/>
    </source>
</evidence>
<sequence length="380" mass="42689">MTDIRSALDSALADSEAMAKKTQNLVPTAIYENINKWNFGGYGWTSPVNLFLTAAWYKWLNPEQDVCRIWSQHHDKTRIEGGFAIRSNDENYTVPLVNKARIAQGFCSPNSGMQGSRAIEKMRSAERINRNEAIEQSVKFDMALFQNIMNDINDCSSDEAHQCFCYLLSIGLKIRKGRETEQNKLLSLSGKSGKSFTDLLKFADDISDPQFIKLLVVSLMTPFVLNTHKSLILEGVEGHKTAADSQSKAPGDFWFNNQDGVAEVGVEVKDKTKTIGFEILGAIENRKKNNSGMKYYFAVSAAKIAVKEYVAKDRLWAEYINRLRDDFDIAVLPLSVYDLVALASFNGASVTDVMSDLNKHLVTAIDLKKETLKQWLSFYS</sequence>
<protein>
    <recommendedName>
        <fullName evidence="3">Restriction endonuclease</fullName>
    </recommendedName>
</protein>
<organism evidence="1 2">
    <name type="scientific">Endozoicomonas lisbonensis</name>
    <dbReference type="NCBI Taxonomy" id="3120522"/>
    <lineage>
        <taxon>Bacteria</taxon>
        <taxon>Pseudomonadati</taxon>
        <taxon>Pseudomonadota</taxon>
        <taxon>Gammaproteobacteria</taxon>
        <taxon>Oceanospirillales</taxon>
        <taxon>Endozoicomonadaceae</taxon>
        <taxon>Endozoicomonas</taxon>
    </lineage>
</organism>
<comment type="caution">
    <text evidence="1">The sequence shown here is derived from an EMBL/GenBank/DDBJ whole genome shotgun (WGS) entry which is preliminary data.</text>
</comment>
<evidence type="ECO:0008006" key="3">
    <source>
        <dbReference type="Google" id="ProtNLM"/>
    </source>
</evidence>
<reference evidence="1 2" key="1">
    <citation type="submission" date="2024-06" db="EMBL/GenBank/DDBJ databases">
        <title>Genomic Encyclopedia of Type Strains, Phase V (KMG-V): Genome sequencing to study the core and pangenomes of soil and plant-associated prokaryotes.</title>
        <authorList>
            <person name="Whitman W."/>
        </authorList>
    </citation>
    <scope>NUCLEOTIDE SEQUENCE [LARGE SCALE GENOMIC DNA]</scope>
    <source>
        <strain evidence="1 2">NE40</strain>
    </source>
</reference>
<dbReference type="EMBL" id="JBEWTB010000002">
    <property type="protein sequence ID" value="MET4756263.1"/>
    <property type="molecule type" value="Genomic_DNA"/>
</dbReference>
<evidence type="ECO:0000313" key="1">
    <source>
        <dbReference type="EMBL" id="MET4756263.1"/>
    </source>
</evidence>
<dbReference type="RefSeq" id="WP_354010615.1">
    <property type="nucleotide sequence ID" value="NZ_JBEWTA010000001.1"/>
</dbReference>
<proteinExistence type="predicted"/>
<dbReference type="Proteomes" id="UP001549366">
    <property type="component" value="Unassembled WGS sequence"/>
</dbReference>
<keyword evidence="2" id="KW-1185">Reference proteome</keyword>
<gene>
    <name evidence="1" type="ORF">V5J35_001455</name>
</gene>